<proteinExistence type="inferred from homology"/>
<reference evidence="4" key="1">
    <citation type="journal article" date="2016" name="Nat. Genet.">
        <title>A high-quality carrot genome assembly provides new insights into carotenoid accumulation and asterid genome evolution.</title>
        <authorList>
            <person name="Iorizzo M."/>
            <person name="Ellison S."/>
            <person name="Senalik D."/>
            <person name="Zeng P."/>
            <person name="Satapoomin P."/>
            <person name="Huang J."/>
            <person name="Bowman M."/>
            <person name="Iovene M."/>
            <person name="Sanseverino W."/>
            <person name="Cavagnaro P."/>
            <person name="Yildiz M."/>
            <person name="Macko-Podgorni A."/>
            <person name="Moranska E."/>
            <person name="Grzebelus E."/>
            <person name="Grzebelus D."/>
            <person name="Ashrafi H."/>
            <person name="Zheng Z."/>
            <person name="Cheng S."/>
            <person name="Spooner D."/>
            <person name="Van Deynze A."/>
            <person name="Simon P."/>
        </authorList>
    </citation>
    <scope>NUCLEOTIDE SEQUENCE [LARGE SCALE GENOMIC DNA]</scope>
    <source>
        <tissue evidence="4">Leaf</tissue>
    </source>
</reference>
<dbReference type="Gramene" id="KZN08239">
    <property type="protein sequence ID" value="KZN08239"/>
    <property type="gene ID" value="DCAR_001304"/>
</dbReference>
<dbReference type="STRING" id="79200.A0A166FVR9"/>
<dbReference type="GO" id="GO:0016746">
    <property type="term" value="F:acyltransferase activity"/>
    <property type="evidence" value="ECO:0007669"/>
    <property type="project" value="UniProtKB-KW"/>
</dbReference>
<dbReference type="OrthoDB" id="671439at2759"/>
<gene>
    <name evidence="4" type="ORF">DCAR_001304</name>
</gene>
<dbReference type="Gene3D" id="3.30.559.10">
    <property type="entry name" value="Chloramphenicol acetyltransferase-like domain"/>
    <property type="match status" value="2"/>
</dbReference>
<evidence type="ECO:0000256" key="3">
    <source>
        <dbReference type="ARBA" id="ARBA00023315"/>
    </source>
</evidence>
<dbReference type="Pfam" id="PF02458">
    <property type="entry name" value="Transferase"/>
    <property type="match status" value="1"/>
</dbReference>
<dbReference type="KEGG" id="dcr:108196494"/>
<dbReference type="AlphaFoldDB" id="A0A166FVR9"/>
<dbReference type="PANTHER" id="PTHR31623">
    <property type="entry name" value="F21J9.9"/>
    <property type="match status" value="1"/>
</dbReference>
<accession>A0A166FVR9</accession>
<name>A0A166FVR9_DAUCS</name>
<keyword evidence="3" id="KW-0012">Acyltransferase</keyword>
<dbReference type="EMBL" id="LNRQ01000001">
    <property type="protein sequence ID" value="KZN08239.1"/>
    <property type="molecule type" value="Genomic_DNA"/>
</dbReference>
<sequence length="443" mass="48186">MKVEILSTELIKPSTPTPPSLQHYSISMVDELSPVMNVPTILYYPAGLHGGISRCMHLKTSLSKVLTRFYPFAGRYMKESYMVDCSDQGAEFVEARVDVGLDDIICQGRNLKAELLNSLLPRPIGAGGEVSDPVFAVQVSTFGCGGCAIGVLSSHRIADIATTSTLVMEWAVDAKILLGGDDERCVPVPVSPNWNSASLFPGQKMSGLALGLPRAKENIADHGIVTKKFLFSNSAISKIREKAMLDESDEGLPTRVQSVCGLIGKAIIEIHVANREKPRGFLVIQAVNMRERTDPPIPKHQCGNPYLVPPARSVAGDEGVEFGGLVDLLTRSVKRDVDTCKMLLSGGDGGEFIAQGFNESIKSHTDPGISCVCFFTDWCKFPFYEADFGWGKPVWVSSVNVPLRNSVCLLSDKSGEGIEAWVNLHIDDMPKFEQDSSILEFTS</sequence>
<evidence type="ECO:0000256" key="1">
    <source>
        <dbReference type="ARBA" id="ARBA00009861"/>
    </source>
</evidence>
<organism evidence="4">
    <name type="scientific">Daucus carota subsp. sativus</name>
    <name type="common">Carrot</name>
    <dbReference type="NCBI Taxonomy" id="79200"/>
    <lineage>
        <taxon>Eukaryota</taxon>
        <taxon>Viridiplantae</taxon>
        <taxon>Streptophyta</taxon>
        <taxon>Embryophyta</taxon>
        <taxon>Tracheophyta</taxon>
        <taxon>Spermatophyta</taxon>
        <taxon>Magnoliopsida</taxon>
        <taxon>eudicotyledons</taxon>
        <taxon>Gunneridae</taxon>
        <taxon>Pentapetalae</taxon>
        <taxon>asterids</taxon>
        <taxon>campanulids</taxon>
        <taxon>Apiales</taxon>
        <taxon>Apiaceae</taxon>
        <taxon>Apioideae</taxon>
        <taxon>Scandiceae</taxon>
        <taxon>Daucinae</taxon>
        <taxon>Daucus</taxon>
        <taxon>Daucus sect. Daucus</taxon>
    </lineage>
</organism>
<keyword evidence="2" id="KW-0808">Transferase</keyword>
<dbReference type="OMA" id="INVAYMT"/>
<evidence type="ECO:0000256" key="2">
    <source>
        <dbReference type="ARBA" id="ARBA00022679"/>
    </source>
</evidence>
<evidence type="ECO:0000313" key="4">
    <source>
        <dbReference type="EMBL" id="KZN08239.1"/>
    </source>
</evidence>
<comment type="caution">
    <text evidence="4">The sequence shown here is derived from an EMBL/GenBank/DDBJ whole genome shotgun (WGS) entry which is preliminary data.</text>
</comment>
<comment type="similarity">
    <text evidence="1">Belongs to the plant acyltransferase family.</text>
</comment>
<dbReference type="InterPro" id="IPR023213">
    <property type="entry name" value="CAT-like_dom_sf"/>
</dbReference>
<dbReference type="PANTHER" id="PTHR31623:SF124">
    <property type="entry name" value="VINORINE SYNTHASE-RELATED"/>
    <property type="match status" value="1"/>
</dbReference>
<protein>
    <submittedName>
        <fullName evidence="4">Uncharacterized protein</fullName>
    </submittedName>
</protein>